<evidence type="ECO:0000313" key="1">
    <source>
        <dbReference type="EMBL" id="MBP2478056.1"/>
    </source>
</evidence>
<protein>
    <submittedName>
        <fullName evidence="1">Uncharacterized protein</fullName>
    </submittedName>
</protein>
<dbReference type="Proteomes" id="UP001519363">
    <property type="component" value="Unassembled WGS sequence"/>
</dbReference>
<evidence type="ECO:0000313" key="2">
    <source>
        <dbReference type="Proteomes" id="UP001519363"/>
    </source>
</evidence>
<keyword evidence="2" id="KW-1185">Reference proteome</keyword>
<accession>A0ABS5ANR6</accession>
<dbReference type="EMBL" id="JAGIOO010000001">
    <property type="protein sequence ID" value="MBP2478056.1"/>
    <property type="molecule type" value="Genomic_DNA"/>
</dbReference>
<dbReference type="RefSeq" id="WP_086789706.1">
    <property type="nucleotide sequence ID" value="NZ_JAGIOO010000001.1"/>
</dbReference>
<gene>
    <name evidence="1" type="ORF">JOF53_006928</name>
</gene>
<comment type="caution">
    <text evidence="1">The sequence shown here is derived from an EMBL/GenBank/DDBJ whole genome shotgun (WGS) entry which is preliminary data.</text>
</comment>
<organism evidence="1 2">
    <name type="scientific">Crossiella equi</name>
    <dbReference type="NCBI Taxonomy" id="130796"/>
    <lineage>
        <taxon>Bacteria</taxon>
        <taxon>Bacillati</taxon>
        <taxon>Actinomycetota</taxon>
        <taxon>Actinomycetes</taxon>
        <taxon>Pseudonocardiales</taxon>
        <taxon>Pseudonocardiaceae</taxon>
        <taxon>Crossiella</taxon>
    </lineage>
</organism>
<sequence>MTEPTAPKGCLGQFASLLRSAPRPALLPPPMPFQVKEIGDWHLPSRVQGVEFVLSGRVAWQPLPDIAPHPDLESLALNSVFHRAAAVTSQGFPGYHVSVATRLTAELGEHLPEPTGRVRAHALGLSLSIADGALEQTQKYRQLLVAQEVWRLESALERERAAFFQEKVLRDTGSAAAWWLSRNPDRAQEPEVIADLDHWVRAAGGGTPGTATFAEAVSDLTGGLDASSRELFLSQLSRLLERYGLGLAGHAAGPRSANGGHAQPQ</sequence>
<name>A0ABS5ANR6_9PSEU</name>
<reference evidence="1 2" key="1">
    <citation type="submission" date="2021-03" db="EMBL/GenBank/DDBJ databases">
        <title>Sequencing the genomes of 1000 actinobacteria strains.</title>
        <authorList>
            <person name="Klenk H.-P."/>
        </authorList>
    </citation>
    <scope>NUCLEOTIDE SEQUENCE [LARGE SCALE GENOMIC DNA]</scope>
    <source>
        <strain evidence="1 2">DSM 44580</strain>
    </source>
</reference>
<proteinExistence type="predicted"/>